<keyword evidence="1" id="KW-0805">Transcription regulation</keyword>
<accession>A0ABY0CB90</accession>
<dbReference type="InterPro" id="IPR036271">
    <property type="entry name" value="Tet_transcr_reg_TetR-rel_C_sf"/>
</dbReference>
<evidence type="ECO:0000313" key="6">
    <source>
        <dbReference type="EMBL" id="RUQ87321.1"/>
    </source>
</evidence>
<dbReference type="Gene3D" id="1.10.357.10">
    <property type="entry name" value="Tetracycline Repressor, domain 2"/>
    <property type="match status" value="1"/>
</dbReference>
<keyword evidence="3" id="KW-0804">Transcription</keyword>
<evidence type="ECO:0000313" key="7">
    <source>
        <dbReference type="Proteomes" id="UP000268291"/>
    </source>
</evidence>
<evidence type="ECO:0000259" key="5">
    <source>
        <dbReference type="PROSITE" id="PS50977"/>
    </source>
</evidence>
<keyword evidence="2 4" id="KW-0238">DNA-binding</keyword>
<evidence type="ECO:0000256" key="3">
    <source>
        <dbReference type="ARBA" id="ARBA00023163"/>
    </source>
</evidence>
<gene>
    <name evidence="6" type="ORF">ELQ93_10500</name>
</gene>
<dbReference type="Proteomes" id="UP000268291">
    <property type="component" value="Unassembled WGS sequence"/>
</dbReference>
<dbReference type="SUPFAM" id="SSF48498">
    <property type="entry name" value="Tetracyclin repressor-like, C-terminal domain"/>
    <property type="match status" value="1"/>
</dbReference>
<dbReference type="Pfam" id="PF00440">
    <property type="entry name" value="TetR_N"/>
    <property type="match status" value="1"/>
</dbReference>
<feature type="DNA-binding region" description="H-T-H motif" evidence="4">
    <location>
        <begin position="104"/>
        <end position="123"/>
    </location>
</feature>
<proteinExistence type="predicted"/>
<reference evidence="6 7" key="1">
    <citation type="submission" date="2018-12" db="EMBL/GenBank/DDBJ databases">
        <authorList>
            <person name="hu s."/>
            <person name="Xu Y."/>
            <person name="Xu B."/>
            <person name="Li F."/>
        </authorList>
    </citation>
    <scope>NUCLEOTIDE SEQUENCE [LARGE SCALE GENOMIC DNA]</scope>
    <source>
        <strain evidence="6 7">KSW2-17</strain>
    </source>
</reference>
<dbReference type="InterPro" id="IPR025996">
    <property type="entry name" value="MT1864/Rv1816-like_C"/>
</dbReference>
<dbReference type="PROSITE" id="PS50977">
    <property type="entry name" value="HTH_TETR_2"/>
    <property type="match status" value="1"/>
</dbReference>
<evidence type="ECO:0000256" key="4">
    <source>
        <dbReference type="PROSITE-ProRule" id="PRU00335"/>
    </source>
</evidence>
<name>A0ABY0CB90_9MICO</name>
<evidence type="ECO:0000256" key="1">
    <source>
        <dbReference type="ARBA" id="ARBA00023015"/>
    </source>
</evidence>
<dbReference type="InterPro" id="IPR001647">
    <property type="entry name" value="HTH_TetR"/>
</dbReference>
<keyword evidence="7" id="KW-1185">Reference proteome</keyword>
<dbReference type="InterPro" id="IPR009057">
    <property type="entry name" value="Homeodomain-like_sf"/>
</dbReference>
<comment type="caution">
    <text evidence="6">The sequence shown here is derived from an EMBL/GenBank/DDBJ whole genome shotgun (WGS) entry which is preliminary data.</text>
</comment>
<dbReference type="PANTHER" id="PTHR30055:SF220">
    <property type="entry name" value="TETR-FAMILY REGULATORY PROTEIN"/>
    <property type="match status" value="1"/>
</dbReference>
<dbReference type="PANTHER" id="PTHR30055">
    <property type="entry name" value="HTH-TYPE TRANSCRIPTIONAL REGULATOR RUTR"/>
    <property type="match status" value="1"/>
</dbReference>
<evidence type="ECO:0000256" key="2">
    <source>
        <dbReference type="ARBA" id="ARBA00023125"/>
    </source>
</evidence>
<dbReference type="SUPFAM" id="SSF46689">
    <property type="entry name" value="Homeodomain-like"/>
    <property type="match status" value="1"/>
</dbReference>
<organism evidence="6 7">
    <name type="scientific">Labedella gwakjiensis</name>
    <dbReference type="NCBI Taxonomy" id="390269"/>
    <lineage>
        <taxon>Bacteria</taxon>
        <taxon>Bacillati</taxon>
        <taxon>Actinomycetota</taxon>
        <taxon>Actinomycetes</taxon>
        <taxon>Micrococcales</taxon>
        <taxon>Microbacteriaceae</taxon>
        <taxon>Labedella</taxon>
    </lineage>
</organism>
<protein>
    <submittedName>
        <fullName evidence="6">TetR/AcrR family transcriptional regulator</fullName>
    </submittedName>
</protein>
<dbReference type="Pfam" id="PF13305">
    <property type="entry name" value="TetR_C_33"/>
    <property type="match status" value="1"/>
</dbReference>
<dbReference type="EMBL" id="RZGY01000001">
    <property type="protein sequence ID" value="RUQ87321.1"/>
    <property type="molecule type" value="Genomic_DNA"/>
</dbReference>
<feature type="domain" description="HTH tetR-type" evidence="5">
    <location>
        <begin position="81"/>
        <end position="141"/>
    </location>
</feature>
<dbReference type="InterPro" id="IPR050109">
    <property type="entry name" value="HTH-type_TetR-like_transc_reg"/>
</dbReference>
<sequence>MHVEVEIAQGHERRIAEGRGVAAGDRRRERFGVRVAVDDEGGHGSPVVGVDAIWTLSRSANPHRRDRILLVSRSDRGYHHGDLAAALEAAAFELVDESGHSGLSLREVARRADVSHNAPYHHYGDRASLLAHLGAVSMGHLIDSLEAARRDASDAAPGERAALVAGAYIHYAALHSARFRLMNDPEICDPRQPSPTMAPLLERVHGILADLVDELEPDAPEARRASLCTAIWGAVHGLAELVLTGQVPESEAGPALTTLLDPNRG</sequence>